<keyword evidence="3" id="KW-1185">Reference proteome</keyword>
<feature type="region of interest" description="Disordered" evidence="1">
    <location>
        <begin position="1"/>
        <end position="26"/>
    </location>
</feature>
<accession>A0AAE1AEJ5</accession>
<comment type="caution">
    <text evidence="2">The sequence shown here is derived from an EMBL/GenBank/DDBJ whole genome shotgun (WGS) entry which is preliminary data.</text>
</comment>
<evidence type="ECO:0000256" key="1">
    <source>
        <dbReference type="SAM" id="MobiDB-lite"/>
    </source>
</evidence>
<reference evidence="2" key="1">
    <citation type="journal article" date="2023" name="G3 (Bethesda)">
        <title>A reference genome for the long-term kleptoplast-retaining sea slug Elysia crispata morphotype clarki.</title>
        <authorList>
            <person name="Eastman K.E."/>
            <person name="Pendleton A.L."/>
            <person name="Shaikh M.A."/>
            <person name="Suttiyut T."/>
            <person name="Ogas R."/>
            <person name="Tomko P."/>
            <person name="Gavelis G."/>
            <person name="Widhalm J.R."/>
            <person name="Wisecaver J.H."/>
        </authorList>
    </citation>
    <scope>NUCLEOTIDE SEQUENCE</scope>
    <source>
        <strain evidence="2">ECLA1</strain>
    </source>
</reference>
<organism evidence="2 3">
    <name type="scientific">Elysia crispata</name>
    <name type="common">lettuce slug</name>
    <dbReference type="NCBI Taxonomy" id="231223"/>
    <lineage>
        <taxon>Eukaryota</taxon>
        <taxon>Metazoa</taxon>
        <taxon>Spiralia</taxon>
        <taxon>Lophotrochozoa</taxon>
        <taxon>Mollusca</taxon>
        <taxon>Gastropoda</taxon>
        <taxon>Heterobranchia</taxon>
        <taxon>Euthyneura</taxon>
        <taxon>Panpulmonata</taxon>
        <taxon>Sacoglossa</taxon>
        <taxon>Placobranchoidea</taxon>
        <taxon>Plakobranchidae</taxon>
        <taxon>Elysia</taxon>
    </lineage>
</organism>
<evidence type="ECO:0000313" key="3">
    <source>
        <dbReference type="Proteomes" id="UP001283361"/>
    </source>
</evidence>
<proteinExistence type="predicted"/>
<dbReference type="Proteomes" id="UP001283361">
    <property type="component" value="Unassembled WGS sequence"/>
</dbReference>
<protein>
    <submittedName>
        <fullName evidence="2">Uncharacterized protein</fullName>
    </submittedName>
</protein>
<name>A0AAE1AEJ5_9GAST</name>
<gene>
    <name evidence="2" type="ORF">RRG08_012427</name>
</gene>
<evidence type="ECO:0000313" key="2">
    <source>
        <dbReference type="EMBL" id="KAK3786440.1"/>
    </source>
</evidence>
<dbReference type="AlphaFoldDB" id="A0AAE1AEJ5"/>
<sequence>MRGCQDVPGVEDDPATPEASHDNPDHISDIVTYFCLRQCAAVRMCLVSRMTPPHQKLLTITPTISLIL</sequence>
<dbReference type="EMBL" id="JAWDGP010001967">
    <property type="protein sequence ID" value="KAK3786440.1"/>
    <property type="molecule type" value="Genomic_DNA"/>
</dbReference>